<proteinExistence type="predicted"/>
<dbReference type="Proteomes" id="UP000008225">
    <property type="component" value="Chromosome 11"/>
</dbReference>
<reference evidence="2" key="3">
    <citation type="submission" date="2025-09" db="UniProtKB">
        <authorList>
            <consortium name="Ensembl"/>
        </authorList>
    </citation>
    <scope>IDENTIFICATION</scope>
</reference>
<reference evidence="2 3" key="1">
    <citation type="submission" date="2009-03" db="EMBL/GenBank/DDBJ databases">
        <authorList>
            <person name="Warren W."/>
            <person name="Ye L."/>
            <person name="Minx P."/>
            <person name="Worley K."/>
            <person name="Gibbs R."/>
            <person name="Wilson R.K."/>
        </authorList>
    </citation>
    <scope>NUCLEOTIDE SEQUENCE [LARGE SCALE GENOMIC DNA]</scope>
</reference>
<keyword evidence="1" id="KW-0732">Signal</keyword>
<accession>A0A8I3WGP1</accession>
<dbReference type="Ensembl" id="ENSCJAT00000148616.1">
    <property type="protein sequence ID" value="ENSCJAP00000087418.1"/>
    <property type="gene ID" value="ENSCJAG00000079396.1"/>
</dbReference>
<evidence type="ECO:0000256" key="1">
    <source>
        <dbReference type="SAM" id="SignalP"/>
    </source>
</evidence>
<evidence type="ECO:0000313" key="3">
    <source>
        <dbReference type="Proteomes" id="UP000008225"/>
    </source>
</evidence>
<evidence type="ECO:0000313" key="2">
    <source>
        <dbReference type="Ensembl" id="ENSCJAP00000087418.1"/>
    </source>
</evidence>
<reference evidence="2" key="2">
    <citation type="submission" date="2025-08" db="UniProtKB">
        <authorList>
            <consortium name="Ensembl"/>
        </authorList>
    </citation>
    <scope>IDENTIFICATION</scope>
</reference>
<feature type="chain" id="PRO_5035199566" evidence="1">
    <location>
        <begin position="21"/>
        <end position="67"/>
    </location>
</feature>
<protein>
    <submittedName>
        <fullName evidence="2">Uncharacterized protein</fullName>
    </submittedName>
</protein>
<feature type="signal peptide" evidence="1">
    <location>
        <begin position="1"/>
        <end position="20"/>
    </location>
</feature>
<keyword evidence="3" id="KW-1185">Reference proteome</keyword>
<organism evidence="2 3">
    <name type="scientific">Callithrix jacchus</name>
    <name type="common">White-tufted-ear marmoset</name>
    <name type="synonym">Simia Jacchus</name>
    <dbReference type="NCBI Taxonomy" id="9483"/>
    <lineage>
        <taxon>Eukaryota</taxon>
        <taxon>Metazoa</taxon>
        <taxon>Chordata</taxon>
        <taxon>Craniata</taxon>
        <taxon>Vertebrata</taxon>
        <taxon>Euteleostomi</taxon>
        <taxon>Mammalia</taxon>
        <taxon>Eutheria</taxon>
        <taxon>Euarchontoglires</taxon>
        <taxon>Primates</taxon>
        <taxon>Haplorrhini</taxon>
        <taxon>Platyrrhini</taxon>
        <taxon>Cebidae</taxon>
        <taxon>Callitrichinae</taxon>
        <taxon>Callithrix</taxon>
        <taxon>Callithrix</taxon>
    </lineage>
</organism>
<sequence length="67" mass="7022">SWGAASLLPSLLAALPTARSAGHMGAKKKSRAWVFSSAVYILGPHIGGRHVSFSSPYGLMSGRELEP</sequence>
<name>A0A8I3WGP1_CALJA</name>
<dbReference type="AlphaFoldDB" id="A0A8I3WGP1"/>